<dbReference type="EMBL" id="JBHUGA010000011">
    <property type="protein sequence ID" value="MFD1845926.1"/>
    <property type="molecule type" value="Genomic_DNA"/>
</dbReference>
<dbReference type="InterPro" id="IPR012349">
    <property type="entry name" value="Split_barrel_FMN-bd"/>
</dbReference>
<reference evidence="2" key="1">
    <citation type="journal article" date="2019" name="Int. J. Syst. Evol. Microbiol.">
        <title>The Global Catalogue of Microorganisms (GCM) 10K type strain sequencing project: providing services to taxonomists for standard genome sequencing and annotation.</title>
        <authorList>
            <consortium name="The Broad Institute Genomics Platform"/>
            <consortium name="The Broad Institute Genome Sequencing Center for Infectious Disease"/>
            <person name="Wu L."/>
            <person name="Ma J."/>
        </authorList>
    </citation>
    <scope>NUCLEOTIDE SEQUENCE [LARGE SCALE GENOMIC DNA]</scope>
    <source>
        <strain evidence="2">JCM 11496</strain>
    </source>
</reference>
<comment type="caution">
    <text evidence="1">The sequence shown here is derived from an EMBL/GenBank/DDBJ whole genome shotgun (WGS) entry which is preliminary data.</text>
</comment>
<dbReference type="Gene3D" id="2.30.110.10">
    <property type="entry name" value="Electron Transport, Fmn-binding Protein, Chain A"/>
    <property type="match status" value="1"/>
</dbReference>
<evidence type="ECO:0000313" key="2">
    <source>
        <dbReference type="Proteomes" id="UP001597307"/>
    </source>
</evidence>
<protein>
    <submittedName>
        <fullName evidence="1">Pyridoxamine 5'-phosphate oxidase family protein</fullName>
    </submittedName>
</protein>
<organism evidence="1 2">
    <name type="scientific">Arthrobacter flavus</name>
    <dbReference type="NCBI Taxonomy" id="95172"/>
    <lineage>
        <taxon>Bacteria</taxon>
        <taxon>Bacillati</taxon>
        <taxon>Actinomycetota</taxon>
        <taxon>Actinomycetes</taxon>
        <taxon>Micrococcales</taxon>
        <taxon>Micrococcaceae</taxon>
        <taxon>Arthrobacter</taxon>
    </lineage>
</organism>
<evidence type="ECO:0000313" key="1">
    <source>
        <dbReference type="EMBL" id="MFD1845926.1"/>
    </source>
</evidence>
<dbReference type="Proteomes" id="UP001597307">
    <property type="component" value="Unassembled WGS sequence"/>
</dbReference>
<proteinExistence type="predicted"/>
<dbReference type="Pfam" id="PF12900">
    <property type="entry name" value="Pyridox_ox_2"/>
    <property type="match status" value="1"/>
</dbReference>
<name>A0ABW4Q482_9MICC</name>
<accession>A0ABW4Q482</accession>
<keyword evidence="2" id="KW-1185">Reference proteome</keyword>
<dbReference type="SUPFAM" id="SSF50475">
    <property type="entry name" value="FMN-binding split barrel"/>
    <property type="match status" value="1"/>
</dbReference>
<sequence length="149" mass="16724">MTSMTHNDEFWDTPGLLRASEQLNADECWALMAGQTSGRIGFLHDGLVTIFPLNCIIHDRAVYFRTAEEGVIATSHLERAAFQLDHIDTATRSGWTILVNGTLERVDNPELLTALWGRRADEPWAPGQRNVFFGITVEKISGRRVHPAH</sequence>
<dbReference type="RefSeq" id="WP_343880504.1">
    <property type="nucleotide sequence ID" value="NZ_BAAAIJ010000047.1"/>
</dbReference>
<dbReference type="InterPro" id="IPR024747">
    <property type="entry name" value="Pyridox_Oxase-rel"/>
</dbReference>
<gene>
    <name evidence="1" type="ORF">ACFSFX_04880</name>
</gene>